<evidence type="ECO:0000256" key="1">
    <source>
        <dbReference type="ARBA" id="ARBA00001947"/>
    </source>
</evidence>
<dbReference type="EMBL" id="UOEA01000038">
    <property type="protein sequence ID" value="VAV83373.1"/>
    <property type="molecule type" value="Genomic_DNA"/>
</dbReference>
<dbReference type="HAMAP" id="MF_00972">
    <property type="entry name" value="tRNA_aden_deaminase"/>
    <property type="match status" value="1"/>
</dbReference>
<evidence type="ECO:0000259" key="11">
    <source>
        <dbReference type="PROSITE" id="PS51747"/>
    </source>
</evidence>
<comment type="subunit">
    <text evidence="3">Homodimer.</text>
</comment>
<dbReference type="FunFam" id="3.40.140.10:FF:000005">
    <property type="entry name" value="tRNA-specific adenosine deaminase"/>
    <property type="match status" value="1"/>
</dbReference>
<dbReference type="EC" id="3.5.4.33" evidence="4"/>
<dbReference type="GO" id="GO:0002100">
    <property type="term" value="P:tRNA wobble adenosine to inosine editing"/>
    <property type="evidence" value="ECO:0007669"/>
    <property type="project" value="InterPro"/>
</dbReference>
<sequence>MLGFLRNMKVAMASEKDVFFMTAAMAQAARAAALGEVPVGVVIVRSGLILARAYNKKETGQDPTAHAEVIALRRAAKKLGSWRLDDCRLYVTLEPCVMCMGALVQARIGALVFGATDPKAGACGSLFDLSSDTRLNHRFKAAGGVMEQEAGELLKVFFRALRKKNR</sequence>
<dbReference type="GO" id="GO:0008270">
    <property type="term" value="F:zinc ion binding"/>
    <property type="evidence" value="ECO:0007669"/>
    <property type="project" value="InterPro"/>
</dbReference>
<comment type="similarity">
    <text evidence="2">Belongs to the cytidine and deoxycytidylate deaminase family. ADAT2 subfamily.</text>
</comment>
<comment type="catalytic activity">
    <reaction evidence="10">
        <text>adenosine(34) in tRNA + H2O + H(+) = inosine(34) in tRNA + NH4(+)</text>
        <dbReference type="Rhea" id="RHEA:43168"/>
        <dbReference type="Rhea" id="RHEA-COMP:10373"/>
        <dbReference type="Rhea" id="RHEA-COMP:10374"/>
        <dbReference type="ChEBI" id="CHEBI:15377"/>
        <dbReference type="ChEBI" id="CHEBI:15378"/>
        <dbReference type="ChEBI" id="CHEBI:28938"/>
        <dbReference type="ChEBI" id="CHEBI:74411"/>
        <dbReference type="ChEBI" id="CHEBI:82852"/>
        <dbReference type="EC" id="3.5.4.33"/>
    </reaction>
</comment>
<evidence type="ECO:0000256" key="2">
    <source>
        <dbReference type="ARBA" id="ARBA00010669"/>
    </source>
</evidence>
<dbReference type="GO" id="GO:0052717">
    <property type="term" value="F:tRNA-specific adenosine-34 deaminase activity"/>
    <property type="evidence" value="ECO:0007669"/>
    <property type="project" value="UniProtKB-EC"/>
</dbReference>
<evidence type="ECO:0000256" key="8">
    <source>
        <dbReference type="ARBA" id="ARBA00022801"/>
    </source>
</evidence>
<evidence type="ECO:0000256" key="10">
    <source>
        <dbReference type="ARBA" id="ARBA00048045"/>
    </source>
</evidence>
<evidence type="ECO:0000256" key="5">
    <source>
        <dbReference type="ARBA" id="ARBA00019216"/>
    </source>
</evidence>
<accession>A0A3B0RFF2</accession>
<dbReference type="PROSITE" id="PS51747">
    <property type="entry name" value="CYT_DCMP_DEAMINASES_2"/>
    <property type="match status" value="1"/>
</dbReference>
<dbReference type="PROSITE" id="PS00903">
    <property type="entry name" value="CYT_DCMP_DEAMINASES_1"/>
    <property type="match status" value="1"/>
</dbReference>
<dbReference type="InterPro" id="IPR002125">
    <property type="entry name" value="CMP_dCMP_dom"/>
</dbReference>
<keyword evidence="9" id="KW-0862">Zinc</keyword>
<evidence type="ECO:0000256" key="9">
    <source>
        <dbReference type="ARBA" id="ARBA00022833"/>
    </source>
</evidence>
<dbReference type="PANTHER" id="PTHR11079">
    <property type="entry name" value="CYTOSINE DEAMINASE FAMILY MEMBER"/>
    <property type="match status" value="1"/>
</dbReference>
<keyword evidence="8 12" id="KW-0378">Hydrolase</keyword>
<evidence type="ECO:0000256" key="7">
    <source>
        <dbReference type="ARBA" id="ARBA00022723"/>
    </source>
</evidence>
<dbReference type="AlphaFoldDB" id="A0A3B0RFF2"/>
<evidence type="ECO:0000256" key="6">
    <source>
        <dbReference type="ARBA" id="ARBA00022694"/>
    </source>
</evidence>
<dbReference type="SUPFAM" id="SSF53927">
    <property type="entry name" value="Cytidine deaminase-like"/>
    <property type="match status" value="1"/>
</dbReference>
<dbReference type="CDD" id="cd01285">
    <property type="entry name" value="nucleoside_deaminase"/>
    <property type="match status" value="1"/>
</dbReference>
<dbReference type="PANTHER" id="PTHR11079:SF202">
    <property type="entry name" value="TRNA-SPECIFIC ADENOSINE DEAMINASE"/>
    <property type="match status" value="1"/>
</dbReference>
<keyword evidence="6" id="KW-0819">tRNA processing</keyword>
<gene>
    <name evidence="12" type="ORF">MNBD_DELTA01-1381</name>
</gene>
<evidence type="ECO:0000313" key="12">
    <source>
        <dbReference type="EMBL" id="VAV83373.1"/>
    </source>
</evidence>
<dbReference type="Pfam" id="PF14437">
    <property type="entry name" value="MafB19-deam"/>
    <property type="match status" value="1"/>
</dbReference>
<keyword evidence="7" id="KW-0479">Metal-binding</keyword>
<dbReference type="NCBIfam" id="NF008113">
    <property type="entry name" value="PRK10860.1"/>
    <property type="match status" value="1"/>
</dbReference>
<dbReference type="InterPro" id="IPR028883">
    <property type="entry name" value="tRNA_aden_deaminase"/>
</dbReference>
<feature type="domain" description="CMP/dCMP-type deaminase" evidence="11">
    <location>
        <begin position="15"/>
        <end position="142"/>
    </location>
</feature>
<reference evidence="12" key="1">
    <citation type="submission" date="2018-06" db="EMBL/GenBank/DDBJ databases">
        <authorList>
            <person name="Zhirakovskaya E."/>
        </authorList>
    </citation>
    <scope>NUCLEOTIDE SEQUENCE</scope>
</reference>
<comment type="cofactor">
    <cofactor evidence="1">
        <name>Zn(2+)</name>
        <dbReference type="ChEBI" id="CHEBI:29105"/>
    </cofactor>
</comment>
<evidence type="ECO:0000256" key="4">
    <source>
        <dbReference type="ARBA" id="ARBA00012740"/>
    </source>
</evidence>
<proteinExistence type="inferred from homology"/>
<dbReference type="InterPro" id="IPR016192">
    <property type="entry name" value="APOBEC/CMP_deaminase_Zn-bd"/>
</dbReference>
<protein>
    <recommendedName>
        <fullName evidence="5">tRNA-specific adenosine deaminase 2</fullName>
        <ecNumber evidence="4">3.5.4.33</ecNumber>
    </recommendedName>
</protein>
<dbReference type="InterPro" id="IPR058535">
    <property type="entry name" value="MafB19-deam"/>
</dbReference>
<name>A0A3B0RFF2_9ZZZZ</name>
<organism evidence="12">
    <name type="scientific">hydrothermal vent metagenome</name>
    <dbReference type="NCBI Taxonomy" id="652676"/>
    <lineage>
        <taxon>unclassified sequences</taxon>
        <taxon>metagenomes</taxon>
        <taxon>ecological metagenomes</taxon>
    </lineage>
</organism>
<dbReference type="InterPro" id="IPR016193">
    <property type="entry name" value="Cytidine_deaminase-like"/>
</dbReference>
<dbReference type="Gene3D" id="3.40.140.10">
    <property type="entry name" value="Cytidine Deaminase, domain 2"/>
    <property type="match status" value="1"/>
</dbReference>
<evidence type="ECO:0000256" key="3">
    <source>
        <dbReference type="ARBA" id="ARBA00011738"/>
    </source>
</evidence>